<dbReference type="PANTHER" id="PTHR11786:SF0">
    <property type="entry name" value="ARYLAMINE N-ACETYLTRANSFERASE 4-RELATED"/>
    <property type="match status" value="1"/>
</dbReference>
<dbReference type="Gene3D" id="3.30.2140.20">
    <property type="match status" value="1"/>
</dbReference>
<dbReference type="InterPro" id="IPR053710">
    <property type="entry name" value="Arylamine_NAT_domain_sf"/>
</dbReference>
<dbReference type="Proteomes" id="UP001274830">
    <property type="component" value="Unassembled WGS sequence"/>
</dbReference>
<keyword evidence="4" id="KW-1185">Reference proteome</keyword>
<dbReference type="SUPFAM" id="SSF54001">
    <property type="entry name" value="Cysteine proteinases"/>
    <property type="match status" value="1"/>
</dbReference>
<gene>
    <name evidence="3" type="ORF">LTR78_004256</name>
</gene>
<evidence type="ECO:0000256" key="2">
    <source>
        <dbReference type="SAM" id="MobiDB-lite"/>
    </source>
</evidence>
<dbReference type="InterPro" id="IPR038765">
    <property type="entry name" value="Papain-like_cys_pep_sf"/>
</dbReference>
<evidence type="ECO:0008006" key="5">
    <source>
        <dbReference type="Google" id="ProtNLM"/>
    </source>
</evidence>
<sequence>MAHATPKALQTQMQIHPKDRPRYTSDQIQKYLDRISLPKKFRDFAVLNDPKLARTKEHGLPLLQGLVRYHVCNIPFENLEIHYSKHRTISLDMHDLYHKFVEQGLKHGRGGRCMENNGFFGTVLRSLGYDVRNCGGRVSRMMSSDPEVREKQGETYDGWNHMLNLVRLDKKWFVVDVGMGVFGLNIVVPLEDGYECESIAPRRVRLQRRVIPEHAAADGDLGEAEKMWCYDSCFDPSASPQVWVPTYCFTTLEFLPQDYEMMSWYTSTNPRSFFTYLVLCMKMEMDEAGEKIIGDVSLLKDSVRRTHGPLLGGRKEVLRTCKTEQERIEALQEVLGVDLTEEERENIRPETALGG</sequence>
<comment type="similarity">
    <text evidence="1">Belongs to the arylamine N-acetyltransferase family.</text>
</comment>
<evidence type="ECO:0000313" key="4">
    <source>
        <dbReference type="Proteomes" id="UP001274830"/>
    </source>
</evidence>
<dbReference type="PANTHER" id="PTHR11786">
    <property type="entry name" value="N-HYDROXYARYLAMINE O-ACETYLTRANSFERASE"/>
    <property type="match status" value="1"/>
</dbReference>
<dbReference type="GO" id="GO:0016407">
    <property type="term" value="F:acetyltransferase activity"/>
    <property type="evidence" value="ECO:0007669"/>
    <property type="project" value="InterPro"/>
</dbReference>
<feature type="region of interest" description="Disordered" evidence="2">
    <location>
        <begin position="1"/>
        <end position="21"/>
    </location>
</feature>
<evidence type="ECO:0000313" key="3">
    <source>
        <dbReference type="EMBL" id="KAK3676064.1"/>
    </source>
</evidence>
<dbReference type="AlphaFoldDB" id="A0AAE1C2Z8"/>
<evidence type="ECO:0000256" key="1">
    <source>
        <dbReference type="ARBA" id="ARBA00006547"/>
    </source>
</evidence>
<organism evidence="3 4">
    <name type="scientific">Recurvomyces mirabilis</name>
    <dbReference type="NCBI Taxonomy" id="574656"/>
    <lineage>
        <taxon>Eukaryota</taxon>
        <taxon>Fungi</taxon>
        <taxon>Dikarya</taxon>
        <taxon>Ascomycota</taxon>
        <taxon>Pezizomycotina</taxon>
        <taxon>Dothideomycetes</taxon>
        <taxon>Dothideomycetidae</taxon>
        <taxon>Mycosphaerellales</taxon>
        <taxon>Teratosphaeriaceae</taxon>
        <taxon>Recurvomyces</taxon>
    </lineage>
</organism>
<name>A0AAE1C2Z8_9PEZI</name>
<dbReference type="InterPro" id="IPR001447">
    <property type="entry name" value="Arylamine_N-AcTrfase"/>
</dbReference>
<dbReference type="Pfam" id="PF00797">
    <property type="entry name" value="Acetyltransf_2"/>
    <property type="match status" value="1"/>
</dbReference>
<accession>A0AAE1C2Z8</accession>
<protein>
    <recommendedName>
        <fullName evidence="5">Arylamine N-acetyltransferase</fullName>
    </recommendedName>
</protein>
<proteinExistence type="inferred from homology"/>
<dbReference type="EMBL" id="JAUTXT010000012">
    <property type="protein sequence ID" value="KAK3676064.1"/>
    <property type="molecule type" value="Genomic_DNA"/>
</dbReference>
<comment type="caution">
    <text evidence="3">The sequence shown here is derived from an EMBL/GenBank/DDBJ whole genome shotgun (WGS) entry which is preliminary data.</text>
</comment>
<reference evidence="3" key="1">
    <citation type="submission" date="2023-07" db="EMBL/GenBank/DDBJ databases">
        <title>Black Yeasts Isolated from many extreme environments.</title>
        <authorList>
            <person name="Coleine C."/>
            <person name="Stajich J.E."/>
            <person name="Selbmann L."/>
        </authorList>
    </citation>
    <scope>NUCLEOTIDE SEQUENCE</scope>
    <source>
        <strain evidence="3">CCFEE 5485</strain>
    </source>
</reference>